<comment type="caution">
    <text evidence="1">The sequence shown here is derived from an EMBL/GenBank/DDBJ whole genome shotgun (WGS) entry which is preliminary data.</text>
</comment>
<evidence type="ECO:0000313" key="1">
    <source>
        <dbReference type="EMBL" id="KAF2443532.1"/>
    </source>
</evidence>
<proteinExistence type="predicted"/>
<dbReference type="Proteomes" id="UP000799764">
    <property type="component" value="Unassembled WGS sequence"/>
</dbReference>
<sequence length="129" mass="14880">MLVCHRVSLHSVSFGLSIHLLSSAPSRLSMLEERQQSKGHLHLHEALAPILAIASQSDQHISAYALVVFHERIAEGFPEWCRSLWGSERVRDTWCSQRVSQLRKSRLHRRSNCEMRRPKGRLLITFSLE</sequence>
<reference evidence="1" key="1">
    <citation type="journal article" date="2020" name="Stud. Mycol.">
        <title>101 Dothideomycetes genomes: a test case for predicting lifestyles and emergence of pathogens.</title>
        <authorList>
            <person name="Haridas S."/>
            <person name="Albert R."/>
            <person name="Binder M."/>
            <person name="Bloem J."/>
            <person name="Labutti K."/>
            <person name="Salamov A."/>
            <person name="Andreopoulos B."/>
            <person name="Baker S."/>
            <person name="Barry K."/>
            <person name="Bills G."/>
            <person name="Bluhm B."/>
            <person name="Cannon C."/>
            <person name="Castanera R."/>
            <person name="Culley D."/>
            <person name="Daum C."/>
            <person name="Ezra D."/>
            <person name="Gonzalez J."/>
            <person name="Henrissat B."/>
            <person name="Kuo A."/>
            <person name="Liang C."/>
            <person name="Lipzen A."/>
            <person name="Lutzoni F."/>
            <person name="Magnuson J."/>
            <person name="Mondo S."/>
            <person name="Nolan M."/>
            <person name="Ohm R."/>
            <person name="Pangilinan J."/>
            <person name="Park H.-J."/>
            <person name="Ramirez L."/>
            <person name="Alfaro M."/>
            <person name="Sun H."/>
            <person name="Tritt A."/>
            <person name="Yoshinaga Y."/>
            <person name="Zwiers L.-H."/>
            <person name="Turgeon B."/>
            <person name="Goodwin S."/>
            <person name="Spatafora J."/>
            <person name="Crous P."/>
            <person name="Grigoriev I."/>
        </authorList>
    </citation>
    <scope>NUCLEOTIDE SEQUENCE</scope>
    <source>
        <strain evidence="1">CBS 690.94</strain>
    </source>
</reference>
<organism evidence="1 2">
    <name type="scientific">Karstenula rhodostoma CBS 690.94</name>
    <dbReference type="NCBI Taxonomy" id="1392251"/>
    <lineage>
        <taxon>Eukaryota</taxon>
        <taxon>Fungi</taxon>
        <taxon>Dikarya</taxon>
        <taxon>Ascomycota</taxon>
        <taxon>Pezizomycotina</taxon>
        <taxon>Dothideomycetes</taxon>
        <taxon>Pleosporomycetidae</taxon>
        <taxon>Pleosporales</taxon>
        <taxon>Massarineae</taxon>
        <taxon>Didymosphaeriaceae</taxon>
        <taxon>Karstenula</taxon>
    </lineage>
</organism>
<accession>A0A9P4PGK5</accession>
<protein>
    <submittedName>
        <fullName evidence="1">Uncharacterized protein</fullName>
    </submittedName>
</protein>
<evidence type="ECO:0000313" key="2">
    <source>
        <dbReference type="Proteomes" id="UP000799764"/>
    </source>
</evidence>
<keyword evidence="2" id="KW-1185">Reference proteome</keyword>
<name>A0A9P4PGK5_9PLEO</name>
<gene>
    <name evidence="1" type="ORF">P171DRAFT_39741</name>
</gene>
<dbReference type="AlphaFoldDB" id="A0A9P4PGK5"/>
<dbReference type="EMBL" id="MU001502">
    <property type="protein sequence ID" value="KAF2443532.1"/>
    <property type="molecule type" value="Genomic_DNA"/>
</dbReference>